<proteinExistence type="predicted"/>
<accession>A0A8S1PGX1</accession>
<gene>
    <name evidence="1" type="ORF">PSON_ATCC_30995.1.T0780002</name>
</gene>
<keyword evidence="2" id="KW-1185">Reference proteome</keyword>
<evidence type="ECO:0000313" key="2">
    <source>
        <dbReference type="Proteomes" id="UP000692954"/>
    </source>
</evidence>
<organism evidence="1 2">
    <name type="scientific">Paramecium sonneborni</name>
    <dbReference type="NCBI Taxonomy" id="65129"/>
    <lineage>
        <taxon>Eukaryota</taxon>
        <taxon>Sar</taxon>
        <taxon>Alveolata</taxon>
        <taxon>Ciliophora</taxon>
        <taxon>Intramacronucleata</taxon>
        <taxon>Oligohymenophorea</taxon>
        <taxon>Peniculida</taxon>
        <taxon>Parameciidae</taxon>
        <taxon>Paramecium</taxon>
    </lineage>
</organism>
<dbReference type="AlphaFoldDB" id="A0A8S1PGX1"/>
<name>A0A8S1PGX1_9CILI</name>
<dbReference type="Proteomes" id="UP000692954">
    <property type="component" value="Unassembled WGS sequence"/>
</dbReference>
<reference evidence="1" key="1">
    <citation type="submission" date="2021-01" db="EMBL/GenBank/DDBJ databases">
        <authorList>
            <consortium name="Genoscope - CEA"/>
            <person name="William W."/>
        </authorList>
    </citation>
    <scope>NUCLEOTIDE SEQUENCE</scope>
</reference>
<comment type="caution">
    <text evidence="1">The sequence shown here is derived from an EMBL/GenBank/DDBJ whole genome shotgun (WGS) entry which is preliminary data.</text>
</comment>
<dbReference type="EMBL" id="CAJJDN010000078">
    <property type="protein sequence ID" value="CAD8102407.1"/>
    <property type="molecule type" value="Genomic_DNA"/>
</dbReference>
<sequence length="47" mass="5443">MLIQTKVNSFLSSGNKFSKLRIPHQDIRGKAIIQNLFQNAYYNKGFI</sequence>
<evidence type="ECO:0000313" key="1">
    <source>
        <dbReference type="EMBL" id="CAD8102407.1"/>
    </source>
</evidence>
<protein>
    <submittedName>
        <fullName evidence="1">Uncharacterized protein</fullName>
    </submittedName>
</protein>